<dbReference type="AlphaFoldDB" id="A0A231V595"/>
<dbReference type="InterPro" id="IPR018485">
    <property type="entry name" value="FGGY_C"/>
</dbReference>
<dbReference type="GO" id="GO:0019150">
    <property type="term" value="F:D-ribulokinase activity"/>
    <property type="evidence" value="ECO:0007669"/>
    <property type="project" value="TreeGrafter"/>
</dbReference>
<evidence type="ECO:0000256" key="1">
    <source>
        <dbReference type="ARBA" id="ARBA00009156"/>
    </source>
</evidence>
<dbReference type="EMBL" id="NBYO01000001">
    <property type="protein sequence ID" value="OXT02766.1"/>
    <property type="molecule type" value="Genomic_DNA"/>
</dbReference>
<dbReference type="GO" id="GO:0004856">
    <property type="term" value="F:D-xylulokinase activity"/>
    <property type="evidence" value="ECO:0007669"/>
    <property type="project" value="TreeGrafter"/>
</dbReference>
<organism evidence="5 6">
    <name type="scientific">Notoacmeibacter marinus</name>
    <dbReference type="NCBI Taxonomy" id="1876515"/>
    <lineage>
        <taxon>Bacteria</taxon>
        <taxon>Pseudomonadati</taxon>
        <taxon>Pseudomonadota</taxon>
        <taxon>Alphaproteobacteria</taxon>
        <taxon>Hyphomicrobiales</taxon>
        <taxon>Notoacmeibacteraceae</taxon>
        <taxon>Notoacmeibacter</taxon>
    </lineage>
</organism>
<keyword evidence="3" id="KW-0418">Kinase</keyword>
<dbReference type="PANTHER" id="PTHR10196">
    <property type="entry name" value="SUGAR KINASE"/>
    <property type="match status" value="1"/>
</dbReference>
<dbReference type="Pfam" id="PF02782">
    <property type="entry name" value="FGGY_C"/>
    <property type="match status" value="1"/>
</dbReference>
<evidence type="ECO:0000313" key="5">
    <source>
        <dbReference type="EMBL" id="OXT02766.1"/>
    </source>
</evidence>
<dbReference type="Gene3D" id="3.30.420.40">
    <property type="match status" value="2"/>
</dbReference>
<accession>A0A231V595</accession>
<evidence type="ECO:0000256" key="3">
    <source>
        <dbReference type="ARBA" id="ARBA00022777"/>
    </source>
</evidence>
<dbReference type="CDD" id="cd07783">
    <property type="entry name" value="ASKHA_NBD_FGGY_SePSK_AtXK1-like"/>
    <property type="match status" value="1"/>
</dbReference>
<dbReference type="GO" id="GO:0005997">
    <property type="term" value="P:xylulose metabolic process"/>
    <property type="evidence" value="ECO:0007669"/>
    <property type="project" value="TreeGrafter"/>
</dbReference>
<gene>
    <name evidence="5" type="ORF">B7H23_07825</name>
</gene>
<keyword evidence="2" id="KW-0808">Transferase</keyword>
<evidence type="ECO:0000313" key="6">
    <source>
        <dbReference type="Proteomes" id="UP000215405"/>
    </source>
</evidence>
<dbReference type="PANTHER" id="PTHR10196:SF80">
    <property type="entry name" value="D-RIBULOSE KINASE"/>
    <property type="match status" value="1"/>
</dbReference>
<protein>
    <recommendedName>
        <fullName evidence="4">Carbohydrate kinase FGGY C-terminal domain-containing protein</fullName>
    </recommendedName>
</protein>
<dbReference type="Proteomes" id="UP000215405">
    <property type="component" value="Unassembled WGS sequence"/>
</dbReference>
<dbReference type="GO" id="GO:0005829">
    <property type="term" value="C:cytosol"/>
    <property type="evidence" value="ECO:0007669"/>
    <property type="project" value="TreeGrafter"/>
</dbReference>
<name>A0A231V595_9HYPH</name>
<dbReference type="RefSeq" id="WP_094076717.1">
    <property type="nucleotide sequence ID" value="NZ_NBYO01000001.1"/>
</dbReference>
<comment type="caution">
    <text evidence="5">The sequence shown here is derived from an EMBL/GenBank/DDBJ whole genome shotgun (WGS) entry which is preliminary data.</text>
</comment>
<proteinExistence type="inferred from homology"/>
<comment type="similarity">
    <text evidence="1">Belongs to the FGGY kinase family.</text>
</comment>
<reference evidence="6" key="1">
    <citation type="journal article" date="2017" name="Int. J. Syst. Evol. Microbiol.">
        <title>Notoacmeibacter marinus gen. nov., sp. nov., isolated from the gut of a limpet and proposal of Notoacmeibacteraceae fam. nov. in the order Rhizobiales of the class Alphaproteobacteria.</title>
        <authorList>
            <person name="Huang Z."/>
            <person name="Guo F."/>
            <person name="Lai Q."/>
        </authorList>
    </citation>
    <scope>NUCLEOTIDE SEQUENCE [LARGE SCALE GENOMIC DNA]</scope>
    <source>
        <strain evidence="6">XMTR2A4</strain>
    </source>
</reference>
<evidence type="ECO:0000259" key="4">
    <source>
        <dbReference type="Pfam" id="PF02782"/>
    </source>
</evidence>
<evidence type="ECO:0000256" key="2">
    <source>
        <dbReference type="ARBA" id="ARBA00022679"/>
    </source>
</evidence>
<feature type="domain" description="Carbohydrate kinase FGGY C-terminal" evidence="4">
    <location>
        <begin position="265"/>
        <end position="410"/>
    </location>
</feature>
<dbReference type="InterPro" id="IPR043129">
    <property type="entry name" value="ATPase_NBD"/>
</dbReference>
<dbReference type="SUPFAM" id="SSF53067">
    <property type="entry name" value="Actin-like ATPase domain"/>
    <property type="match status" value="2"/>
</dbReference>
<sequence>MSGRLHLGVDIGTSGVRAIVIDDARDVQGEAAMRFGADPKSPSTWLSALTDVLLTLSAEVDLSQTVSVAVDGTSGTMLAVGADGAPVAGPLMYDEAIGDAETLAALEARQCGHLAGMATGRAFHLARRAPHALIVHQADWLSGQFSGQFGISDDNNALKTGFDPQSRRWSGEVEALGLSAMLPQTVLEPGTPIGPAIGPLSKTFGLSADATVIAGTTDGCAAFLASGAGREGDGVTSLGSTLTLKLLSARRIEDRASGIYSHRLLGLWLAGGASNSGGRVLAQHFSTDEMEALSQGQSAAPPTDLDYYPLVAPGERFPVNDPQLQPRLEPRPDDDALFLKAMLEGLAQIEASGYRRLAELGAPPVSRIFTVGGGAANPLWTDIRAMALGVDLEQPISAEAAFGAALLARMGVS</sequence>
<keyword evidence="6" id="KW-1185">Reference proteome</keyword>